<dbReference type="EMBL" id="OV725080">
    <property type="protein sequence ID" value="CAH1399313.1"/>
    <property type="molecule type" value="Genomic_DNA"/>
</dbReference>
<feature type="transmembrane region" description="Helical" evidence="5">
    <location>
        <begin position="135"/>
        <end position="160"/>
    </location>
</feature>
<evidence type="ECO:0000259" key="6">
    <source>
        <dbReference type="Pfam" id="PF04116"/>
    </source>
</evidence>
<protein>
    <recommendedName>
        <fullName evidence="6">Fatty acid hydroxylase domain-containing protein</fullName>
    </recommendedName>
</protein>
<evidence type="ECO:0000256" key="2">
    <source>
        <dbReference type="ARBA" id="ARBA00022692"/>
    </source>
</evidence>
<evidence type="ECO:0000256" key="1">
    <source>
        <dbReference type="ARBA" id="ARBA00004370"/>
    </source>
</evidence>
<accession>A0A9P0HBN3</accession>
<dbReference type="InterPro" id="IPR050307">
    <property type="entry name" value="Sterol_Desaturase_Related"/>
</dbReference>
<sequence>MEFYTNIEDGKFQDFDAFSRHYILIYFVIKCLKIIIPALIVLVIFRQTITWQLQQFWGASGDFWQSRWDIILDTLGEDPSLYWVYGTLLETFLVYWLFGAIYTILDLMDKPAALKRYKIQPGTNEPVDKDRLIKVICYVLFNQVIIGFPFATFCYTIMKWRGPPPLRTLPTFHWVLVEMAIFLIVEEITFYYSHRLLHSRYLYKHIHKIHHEWTAPVAVTAIYCHPLEHVVSNLVPPFLGVLIAGSHVATAYLWFSLAILNTLNAHSGYHWPFFPSPEAHDFHHLKFNQCFGVLGVLDRIHGTDCLFRSTRNYDRHTTLLTFTPARQLYPDKND</sequence>
<reference evidence="7" key="1">
    <citation type="submission" date="2022-01" db="EMBL/GenBank/DDBJ databases">
        <authorList>
            <person name="King R."/>
        </authorList>
    </citation>
    <scope>NUCLEOTIDE SEQUENCE</scope>
</reference>
<keyword evidence="4 5" id="KW-0472">Membrane</keyword>
<evidence type="ECO:0000256" key="3">
    <source>
        <dbReference type="ARBA" id="ARBA00022989"/>
    </source>
</evidence>
<evidence type="ECO:0000256" key="4">
    <source>
        <dbReference type="ARBA" id="ARBA00023136"/>
    </source>
</evidence>
<feature type="transmembrane region" description="Helical" evidence="5">
    <location>
        <begin position="21"/>
        <end position="45"/>
    </location>
</feature>
<keyword evidence="8" id="KW-1185">Reference proteome</keyword>
<organism evidence="7 8">
    <name type="scientific">Nezara viridula</name>
    <name type="common">Southern green stink bug</name>
    <name type="synonym">Cimex viridulus</name>
    <dbReference type="NCBI Taxonomy" id="85310"/>
    <lineage>
        <taxon>Eukaryota</taxon>
        <taxon>Metazoa</taxon>
        <taxon>Ecdysozoa</taxon>
        <taxon>Arthropoda</taxon>
        <taxon>Hexapoda</taxon>
        <taxon>Insecta</taxon>
        <taxon>Pterygota</taxon>
        <taxon>Neoptera</taxon>
        <taxon>Paraneoptera</taxon>
        <taxon>Hemiptera</taxon>
        <taxon>Heteroptera</taxon>
        <taxon>Panheteroptera</taxon>
        <taxon>Pentatomomorpha</taxon>
        <taxon>Pentatomoidea</taxon>
        <taxon>Pentatomidae</taxon>
        <taxon>Pentatominae</taxon>
        <taxon>Nezara</taxon>
    </lineage>
</organism>
<keyword evidence="2 5" id="KW-0812">Transmembrane</keyword>
<feature type="transmembrane region" description="Helical" evidence="5">
    <location>
        <begin position="172"/>
        <end position="192"/>
    </location>
</feature>
<keyword evidence="3 5" id="KW-1133">Transmembrane helix</keyword>
<gene>
    <name evidence="7" type="ORF">NEZAVI_LOCUS8791</name>
</gene>
<dbReference type="GO" id="GO:0008610">
    <property type="term" value="P:lipid biosynthetic process"/>
    <property type="evidence" value="ECO:0007669"/>
    <property type="project" value="InterPro"/>
</dbReference>
<dbReference type="InterPro" id="IPR006694">
    <property type="entry name" value="Fatty_acid_hydroxylase"/>
</dbReference>
<evidence type="ECO:0000256" key="5">
    <source>
        <dbReference type="SAM" id="Phobius"/>
    </source>
</evidence>
<dbReference type="GO" id="GO:0016020">
    <property type="term" value="C:membrane"/>
    <property type="evidence" value="ECO:0007669"/>
    <property type="project" value="UniProtKB-SubCell"/>
</dbReference>
<comment type="subcellular location">
    <subcellularLocation>
        <location evidence="1">Membrane</location>
    </subcellularLocation>
</comment>
<proteinExistence type="predicted"/>
<name>A0A9P0HBN3_NEZVI</name>
<dbReference type="Pfam" id="PF04116">
    <property type="entry name" value="FA_hydroxylase"/>
    <property type="match status" value="1"/>
</dbReference>
<dbReference type="GO" id="GO:0016491">
    <property type="term" value="F:oxidoreductase activity"/>
    <property type="evidence" value="ECO:0007669"/>
    <property type="project" value="InterPro"/>
</dbReference>
<feature type="transmembrane region" description="Helical" evidence="5">
    <location>
        <begin position="82"/>
        <end position="105"/>
    </location>
</feature>
<feature type="domain" description="Fatty acid hydroxylase" evidence="6">
    <location>
        <begin position="180"/>
        <end position="303"/>
    </location>
</feature>
<feature type="transmembrane region" description="Helical" evidence="5">
    <location>
        <begin position="238"/>
        <end position="260"/>
    </location>
</feature>
<evidence type="ECO:0000313" key="7">
    <source>
        <dbReference type="EMBL" id="CAH1399313.1"/>
    </source>
</evidence>
<dbReference type="AlphaFoldDB" id="A0A9P0HBN3"/>
<dbReference type="GO" id="GO:0005506">
    <property type="term" value="F:iron ion binding"/>
    <property type="evidence" value="ECO:0007669"/>
    <property type="project" value="InterPro"/>
</dbReference>
<dbReference type="PANTHER" id="PTHR11863">
    <property type="entry name" value="STEROL DESATURASE"/>
    <property type="match status" value="1"/>
</dbReference>
<evidence type="ECO:0000313" key="8">
    <source>
        <dbReference type="Proteomes" id="UP001152798"/>
    </source>
</evidence>
<dbReference type="OrthoDB" id="408954at2759"/>
<dbReference type="Proteomes" id="UP001152798">
    <property type="component" value="Chromosome 4"/>
</dbReference>